<evidence type="ECO:0000259" key="4">
    <source>
        <dbReference type="Pfam" id="PF01471"/>
    </source>
</evidence>
<dbReference type="Proteomes" id="UP000192656">
    <property type="component" value="Unassembled WGS sequence"/>
</dbReference>
<name>A0A1W1YJG8_9HYPH</name>
<evidence type="ECO:0000313" key="8">
    <source>
        <dbReference type="Proteomes" id="UP000192656"/>
    </source>
</evidence>
<dbReference type="InterPro" id="IPR058792">
    <property type="entry name" value="Beta-barrel_RND_2"/>
</dbReference>
<evidence type="ECO:0000313" key="7">
    <source>
        <dbReference type="EMBL" id="SMC36272.1"/>
    </source>
</evidence>
<sequence>MTSEDTRDAKAVEQPGQQAPEASERPAKEPRSKAGWLAFLFVLGLVGWMSSGMLAEKPPEAPKQTTAEKAREPFTVEAFESVARPVTQFVAAEGQALPDRQTPIRAKVGGTVESVEVRKGDFLQEGDLVAKIALDDRAAQIAQAEAELARRQGDFDRVKGLADRGYATRAELDSARAELAVAESALATVRQASGDTEIRAPISGVLEDFDLDIGEFVTAGAEVGTQIDNDPLTVDIQIAQQNVGRVERGQKASVTFITGVTREGEVTYVASNASAATRTFPVEVTIPNPDRDVPAGISAQVRIPVGETPSHFLSAAILALGPDGELGVKAVEQDNRVGFYPATLVRAETNGIWVTGLPERLRIISVGQGFVSDGETVRPIAPKSGDGVSPASPGAVNSEIAMPGAVSSNDQGATQPSGLMNPAGAAPNDQNDSSQAASGDERPQSSLSAVNPAEVLKTAALMGGLDENGAPNSQIVRLAQEALSRLGYETGPADGVMGSATRSAIGAFQSDNGLEATGTMTEAFARALASALGAIGSEGN</sequence>
<feature type="compositionally biased region" description="Basic and acidic residues" evidence="2">
    <location>
        <begin position="22"/>
        <end position="31"/>
    </location>
</feature>
<dbReference type="Pfam" id="PF01471">
    <property type="entry name" value="PG_binding_1"/>
    <property type="match status" value="1"/>
</dbReference>
<dbReference type="EMBL" id="FWXR01000001">
    <property type="protein sequence ID" value="SMC36272.1"/>
    <property type="molecule type" value="Genomic_DNA"/>
</dbReference>
<dbReference type="STRING" id="937218.SAMN06297251_101372"/>
<dbReference type="AlphaFoldDB" id="A0A1W1YJG8"/>
<dbReference type="NCBIfam" id="TIGR01730">
    <property type="entry name" value="RND_mfp"/>
    <property type="match status" value="1"/>
</dbReference>
<dbReference type="Gene3D" id="1.10.287.470">
    <property type="entry name" value="Helix hairpin bin"/>
    <property type="match status" value="1"/>
</dbReference>
<dbReference type="SUPFAM" id="SSF111369">
    <property type="entry name" value="HlyD-like secretion proteins"/>
    <property type="match status" value="1"/>
</dbReference>
<dbReference type="GO" id="GO:0015562">
    <property type="term" value="F:efflux transmembrane transporter activity"/>
    <property type="evidence" value="ECO:0007669"/>
    <property type="project" value="TreeGrafter"/>
</dbReference>
<feature type="region of interest" description="Disordered" evidence="2">
    <location>
        <begin position="374"/>
        <end position="451"/>
    </location>
</feature>
<protein>
    <submittedName>
        <fullName evidence="7">RND family efflux transporter, MFP subunit</fullName>
    </submittedName>
</protein>
<proteinExistence type="inferred from homology"/>
<feature type="domain" description="Multidrug resistance protein MdtA-like barrel-sandwich hybrid" evidence="5">
    <location>
        <begin position="101"/>
        <end position="222"/>
    </location>
</feature>
<dbReference type="InterPro" id="IPR006143">
    <property type="entry name" value="RND_pump_MFP"/>
</dbReference>
<keyword evidence="3" id="KW-0472">Membrane</keyword>
<dbReference type="InterPro" id="IPR058625">
    <property type="entry name" value="MdtA-like_BSH"/>
</dbReference>
<feature type="region of interest" description="Disordered" evidence="2">
    <location>
        <begin position="1"/>
        <end position="31"/>
    </location>
</feature>
<dbReference type="Gene3D" id="2.40.50.100">
    <property type="match status" value="1"/>
</dbReference>
<keyword evidence="8" id="KW-1185">Reference proteome</keyword>
<dbReference type="PANTHER" id="PTHR30469">
    <property type="entry name" value="MULTIDRUG RESISTANCE PROTEIN MDTA"/>
    <property type="match status" value="1"/>
</dbReference>
<evidence type="ECO:0000259" key="5">
    <source>
        <dbReference type="Pfam" id="PF25917"/>
    </source>
</evidence>
<feature type="compositionally biased region" description="Polar residues" evidence="2">
    <location>
        <begin position="428"/>
        <end position="437"/>
    </location>
</feature>
<feature type="compositionally biased region" description="Basic and acidic residues" evidence="2">
    <location>
        <begin position="1"/>
        <end position="11"/>
    </location>
</feature>
<dbReference type="PANTHER" id="PTHR30469:SF29">
    <property type="entry name" value="BLR2860 PROTEIN"/>
    <property type="match status" value="1"/>
</dbReference>
<dbReference type="GO" id="GO:1990281">
    <property type="term" value="C:efflux pump complex"/>
    <property type="evidence" value="ECO:0007669"/>
    <property type="project" value="TreeGrafter"/>
</dbReference>
<evidence type="ECO:0000256" key="2">
    <source>
        <dbReference type="SAM" id="MobiDB-lite"/>
    </source>
</evidence>
<dbReference type="Pfam" id="PF25954">
    <property type="entry name" value="Beta-barrel_RND_2"/>
    <property type="match status" value="1"/>
</dbReference>
<evidence type="ECO:0000259" key="6">
    <source>
        <dbReference type="Pfam" id="PF25954"/>
    </source>
</evidence>
<dbReference type="Gene3D" id="2.40.30.170">
    <property type="match status" value="1"/>
</dbReference>
<feature type="transmembrane region" description="Helical" evidence="3">
    <location>
        <begin position="34"/>
        <end position="55"/>
    </location>
</feature>
<gene>
    <name evidence="7" type="ORF">SAMN06297251_101372</name>
</gene>
<dbReference type="InterPro" id="IPR036366">
    <property type="entry name" value="PGBDSf"/>
</dbReference>
<dbReference type="InterPro" id="IPR036365">
    <property type="entry name" value="PGBD-like_sf"/>
</dbReference>
<keyword evidence="3" id="KW-0812">Transmembrane</keyword>
<dbReference type="Pfam" id="PF25917">
    <property type="entry name" value="BSH_RND"/>
    <property type="match status" value="1"/>
</dbReference>
<evidence type="ECO:0000256" key="1">
    <source>
        <dbReference type="ARBA" id="ARBA00009477"/>
    </source>
</evidence>
<dbReference type="InterPro" id="IPR002477">
    <property type="entry name" value="Peptidoglycan-bd-like"/>
</dbReference>
<reference evidence="7 8" key="1">
    <citation type="submission" date="2017-04" db="EMBL/GenBank/DDBJ databases">
        <authorList>
            <person name="Afonso C.L."/>
            <person name="Miller P.J."/>
            <person name="Scott M.A."/>
            <person name="Spackman E."/>
            <person name="Goraichik I."/>
            <person name="Dimitrov K.M."/>
            <person name="Suarez D.L."/>
            <person name="Swayne D.E."/>
        </authorList>
    </citation>
    <scope>NUCLEOTIDE SEQUENCE [LARGE SCALE GENOMIC DNA]</scope>
    <source>
        <strain evidence="7 8">CGMCC 1.10972</strain>
    </source>
</reference>
<dbReference type="RefSeq" id="WP_084408247.1">
    <property type="nucleotide sequence ID" value="NZ_FWXR01000001.1"/>
</dbReference>
<keyword evidence="3" id="KW-1133">Transmembrane helix</keyword>
<feature type="domain" description="CusB-like beta-barrel" evidence="6">
    <location>
        <begin position="234"/>
        <end position="303"/>
    </location>
</feature>
<feature type="domain" description="Peptidoglycan binding-like" evidence="4">
    <location>
        <begin position="474"/>
        <end position="528"/>
    </location>
</feature>
<accession>A0A1W1YJG8</accession>
<evidence type="ECO:0000256" key="3">
    <source>
        <dbReference type="SAM" id="Phobius"/>
    </source>
</evidence>
<dbReference type="SUPFAM" id="SSF47090">
    <property type="entry name" value="PGBD-like"/>
    <property type="match status" value="1"/>
</dbReference>
<dbReference type="Gene3D" id="1.10.101.10">
    <property type="entry name" value="PGBD-like superfamily/PGBD"/>
    <property type="match status" value="1"/>
</dbReference>
<organism evidence="7 8">
    <name type="scientific">Fulvimarina manganoxydans</name>
    <dbReference type="NCBI Taxonomy" id="937218"/>
    <lineage>
        <taxon>Bacteria</taxon>
        <taxon>Pseudomonadati</taxon>
        <taxon>Pseudomonadota</taxon>
        <taxon>Alphaproteobacteria</taxon>
        <taxon>Hyphomicrobiales</taxon>
        <taxon>Aurantimonadaceae</taxon>
        <taxon>Fulvimarina</taxon>
    </lineage>
</organism>
<dbReference type="OrthoDB" id="9806939at2"/>
<comment type="similarity">
    <text evidence="1">Belongs to the membrane fusion protein (MFP) (TC 8.A.1) family.</text>
</comment>
<feature type="compositionally biased region" description="Polar residues" evidence="2">
    <location>
        <begin position="406"/>
        <end position="418"/>
    </location>
</feature>